<feature type="region of interest" description="Disordered" evidence="4">
    <location>
        <begin position="858"/>
        <end position="899"/>
    </location>
</feature>
<dbReference type="STRING" id="121224.E0VMK2"/>
<dbReference type="GO" id="GO:0005615">
    <property type="term" value="C:extracellular space"/>
    <property type="evidence" value="ECO:0007669"/>
    <property type="project" value="InterPro"/>
</dbReference>
<dbReference type="InterPro" id="IPR042178">
    <property type="entry name" value="Serpin_sf_1"/>
</dbReference>
<evidence type="ECO:0000256" key="2">
    <source>
        <dbReference type="ARBA" id="ARBA00022900"/>
    </source>
</evidence>
<keyword evidence="2" id="KW-0722">Serine protease inhibitor</keyword>
<feature type="compositionally biased region" description="Basic and acidic residues" evidence="4">
    <location>
        <begin position="175"/>
        <end position="184"/>
    </location>
</feature>
<dbReference type="MEROPS" id="I04.046"/>
<feature type="compositionally biased region" description="Low complexity" evidence="4">
    <location>
        <begin position="864"/>
        <end position="876"/>
    </location>
</feature>
<dbReference type="Gene3D" id="3.30.497.10">
    <property type="entry name" value="Antithrombin, subunit I, domain 2"/>
    <property type="match status" value="1"/>
</dbReference>
<dbReference type="RefSeq" id="XP_002427346.1">
    <property type="nucleotide sequence ID" value="XM_002427301.1"/>
</dbReference>
<dbReference type="InterPro" id="IPR000215">
    <property type="entry name" value="Serpin_fam"/>
</dbReference>
<dbReference type="Proteomes" id="UP000009046">
    <property type="component" value="Unassembled WGS sequence"/>
</dbReference>
<protein>
    <submittedName>
        <fullName evidence="6 7">Serine protease inhibitor, putative</fullName>
    </submittedName>
</protein>
<evidence type="ECO:0000259" key="5">
    <source>
        <dbReference type="SMART" id="SM00093"/>
    </source>
</evidence>
<evidence type="ECO:0000256" key="3">
    <source>
        <dbReference type="RuleBase" id="RU000411"/>
    </source>
</evidence>
<dbReference type="PANTHER" id="PTHR11461">
    <property type="entry name" value="SERINE PROTEASE INHIBITOR, SERPIN"/>
    <property type="match status" value="1"/>
</dbReference>
<evidence type="ECO:0000313" key="6">
    <source>
        <dbReference type="EMBL" id="EEB14608.1"/>
    </source>
</evidence>
<gene>
    <name evidence="7" type="primary">8235925</name>
    <name evidence="6" type="ORF">Phum_PHUM311330</name>
</gene>
<comment type="similarity">
    <text evidence="3">Belongs to the serpin family.</text>
</comment>
<dbReference type="InterPro" id="IPR023795">
    <property type="entry name" value="Serpin_CS"/>
</dbReference>
<reference evidence="7" key="3">
    <citation type="submission" date="2021-02" db="UniProtKB">
        <authorList>
            <consortium name="EnsemblMetazoa"/>
        </authorList>
    </citation>
    <scope>IDENTIFICATION</scope>
    <source>
        <strain evidence="7">USDA</strain>
    </source>
</reference>
<feature type="domain" description="Serpin" evidence="5">
    <location>
        <begin position="1091"/>
        <end position="1526"/>
    </location>
</feature>
<reference evidence="6" key="1">
    <citation type="submission" date="2007-04" db="EMBL/GenBank/DDBJ databases">
        <title>Annotation of Pediculus humanus corporis strain USDA.</title>
        <authorList>
            <person name="Kirkness E."/>
            <person name="Hannick L."/>
            <person name="Hass B."/>
            <person name="Bruggner R."/>
            <person name="Lawson D."/>
            <person name="Bidwell S."/>
            <person name="Joardar V."/>
            <person name="Caler E."/>
            <person name="Walenz B."/>
            <person name="Inman J."/>
            <person name="Schobel S."/>
            <person name="Galinsky K."/>
            <person name="Amedeo P."/>
            <person name="Strausberg R."/>
        </authorList>
    </citation>
    <scope>NUCLEOTIDE SEQUENCE</scope>
    <source>
        <strain evidence="6">USDA</strain>
    </source>
</reference>
<dbReference type="SUPFAM" id="SSF56574">
    <property type="entry name" value="Serpins"/>
    <property type="match status" value="1"/>
</dbReference>
<keyword evidence="1" id="KW-0646">Protease inhibitor</keyword>
<dbReference type="PROSITE" id="PS00284">
    <property type="entry name" value="SERPIN"/>
    <property type="match status" value="1"/>
</dbReference>
<feature type="region of interest" description="Disordered" evidence="4">
    <location>
        <begin position="414"/>
        <end position="434"/>
    </location>
</feature>
<dbReference type="InterPro" id="IPR042185">
    <property type="entry name" value="Serpin_sf_2"/>
</dbReference>
<feature type="compositionally biased region" description="Polar residues" evidence="4">
    <location>
        <begin position="877"/>
        <end position="892"/>
    </location>
</feature>
<feature type="region of interest" description="Disordered" evidence="4">
    <location>
        <begin position="1002"/>
        <end position="1028"/>
    </location>
</feature>
<proteinExistence type="inferred from homology"/>
<dbReference type="EnsemblMetazoa" id="PHUM311330-RA">
    <property type="protein sequence ID" value="PHUM311330-PA"/>
    <property type="gene ID" value="PHUM311330"/>
</dbReference>
<dbReference type="PANTHER" id="PTHR11461:SF372">
    <property type="entry name" value="ACCESSORY GLAND PROTEIN ACP76A-RELATED"/>
    <property type="match status" value="1"/>
</dbReference>
<dbReference type="CTD" id="8235925"/>
<evidence type="ECO:0000313" key="7">
    <source>
        <dbReference type="EnsemblMetazoa" id="PHUM311330-PA"/>
    </source>
</evidence>
<dbReference type="FunCoup" id="E0VMK2">
    <property type="interactions" value="32"/>
</dbReference>
<dbReference type="KEGG" id="phu:Phum_PHUM311330"/>
<dbReference type="OMA" id="YNGHVEE"/>
<evidence type="ECO:0000256" key="4">
    <source>
        <dbReference type="SAM" id="MobiDB-lite"/>
    </source>
</evidence>
<feature type="region of interest" description="Disordered" evidence="4">
    <location>
        <begin position="1"/>
        <end position="27"/>
    </location>
</feature>
<dbReference type="EMBL" id="DS235315">
    <property type="protein sequence ID" value="EEB14608.1"/>
    <property type="molecule type" value="Genomic_DNA"/>
</dbReference>
<dbReference type="GO" id="GO:0004867">
    <property type="term" value="F:serine-type endopeptidase inhibitor activity"/>
    <property type="evidence" value="ECO:0007669"/>
    <property type="project" value="UniProtKB-KW"/>
</dbReference>
<dbReference type="CDD" id="cd00172">
    <property type="entry name" value="serpin"/>
    <property type="match status" value="1"/>
</dbReference>
<name>E0VMK2_PEDHC</name>
<dbReference type="EMBL" id="AAZO01003613">
    <property type="status" value="NOT_ANNOTATED_CDS"/>
    <property type="molecule type" value="Genomic_DNA"/>
</dbReference>
<dbReference type="VEuPathDB" id="VectorBase:PHUM311330"/>
<dbReference type="eggNOG" id="KOG2392">
    <property type="taxonomic scope" value="Eukaryota"/>
</dbReference>
<dbReference type="InterPro" id="IPR036186">
    <property type="entry name" value="Serpin_sf"/>
</dbReference>
<keyword evidence="8" id="KW-1185">Reference proteome</keyword>
<dbReference type="OrthoDB" id="1063785at2759"/>
<accession>E0VMK2</accession>
<reference evidence="6" key="2">
    <citation type="submission" date="2007-04" db="EMBL/GenBank/DDBJ databases">
        <title>The genome of the human body louse.</title>
        <authorList>
            <consortium name="The Human Body Louse Genome Consortium"/>
            <person name="Kirkness E."/>
            <person name="Walenz B."/>
            <person name="Hass B."/>
            <person name="Bruggner R."/>
            <person name="Strausberg R."/>
        </authorList>
    </citation>
    <scope>NUCLEOTIDE SEQUENCE</scope>
    <source>
        <strain evidence="6">USDA</strain>
    </source>
</reference>
<dbReference type="Pfam" id="PF00079">
    <property type="entry name" value="Serpin"/>
    <property type="match status" value="1"/>
</dbReference>
<sequence>MTVSAIPTEDESNKYLKMNSGNDKKKNDVELNFDDKKWQQQSHTKPILTYLLGQPKKHGGISSPAQLLSPDRYEFFTFDDDGQIVKKLMSVKEIQKIIANNEKGTGGEQGGTPIEYYQILTVTPDVESIPSVSRINPNEPLFSIHDVIASVQNVLKSEINYKNSQSKTNYNVDDNSEHFSKTEKSPTSNAAEKESLTSVSTSTESSNNGDRSETEILNFRSRSTTVGEVAPEEIEVTTALPVVTQKQEMVLSETVKPLPLAVSVASKESVTLSPSSSIYTSASEPPSTFFSAQDETTSFSTSVPSEFKSTNLPLSPMKLISTVTNYPSSVKPISSVASSSIKPVSFETNFPSSVQPVPTAANFPSSVQPNPVATNFPSSVQPISTITNSPSSFKLISTVTNFPSSVLPLSTVRNSPSTVNPMSTSVTNSPSSQNTFSLVTNHPSSLKSFAAETTAKPFYSESSPSSAVTFLSSSVSNFNPTTYPSSPTDSSFFQNTTTSKLELAPASLHDAHPGYTSNETFMEVQPTLVEANWGLANTSASVENKNLTFVKVETIDKNSTTGTETTNTPKSENLFTPAEQVSFTPDLANSVSSVLWQIASENAMLDDANKATEPTIIYTTNQKKPYETSEVNNNAEHKPLFYSVASDMTESTSAPTVKISENPFTLLESILRPQNKPRPFQVMSTTEKRSTDPDNLFSTVSPLTEAKLQTQPSSVVIVTEPEETTFKVEEQNYNNQSSSQSGEISTSTTTPFVVSVSPNVVTQSPEHLKPVTDQVKVHLNQTKTGNDTQQTIEGVTIVQEANIGKIPRTTEFPGQVVKEILRKDSPDFILMDEDSLEHSEGNIVTTQVPYVGTSTQILKEKPEPTSQSTSTPAQSTVFENTNPTAATTTFQNTDKDGETAATEKVSITFVPMMIKTPFEFKQEEILNKSGNLTFEQEKLTTTETTKDTTIGLTETPIPEEGLESKELPEDEAELKSILPLIASSSEYKATVLSGNQKIESDKKDVAGSLKQSVPPKPTFGKPQKPVFKPIKPKPIVKESETKKPYENHLLSSPSVLELEAAPVENLGLEATVVHLDNDVKQFSDLCNELAFSLWSSITHNGLSFVRSIVLSPFAVTSLLAMVFLGARGPTSGQMNDILRLDDMVTFNPHLVFRNVTESLVISRNPGVATAAFVRELYSDKSKGKLLDFYKERVQQFYDGHVEEINFKVVGETLRRQTNHLVKRQTWGKITDFLRGSMLMPRPPLAAFSANIFQTDCSKASIKDRDGEMYFVILPASRLRRLVPIPAVVWRSNFLAGYEPGLDATAVSIGPSNSVVSTILVLPGQQGLIAPGDTLARLEHHLLGSPYQKGHWSRLLRSLLPRPGLELQIPRLSHKSVINVTTSLQRMGLKDLFSADKADLTGLNGLANDLHLSDMLQVNLFSTCGEEPIGSRHHSEVYPATAVLRREKSADGILPESLDSLFAVSDFEDPAISSLPLELRPRQARIPLSKPGARIPEPPRLRFDRPFLFFVRHNPTGLILHMGRFNPRLMP</sequence>
<dbReference type="Gene3D" id="2.30.39.10">
    <property type="entry name" value="Alpha-1-antitrypsin, domain 1"/>
    <property type="match status" value="2"/>
</dbReference>
<evidence type="ECO:0000313" key="8">
    <source>
        <dbReference type="Proteomes" id="UP000009046"/>
    </source>
</evidence>
<organism>
    <name type="scientific">Pediculus humanus subsp. corporis</name>
    <name type="common">Body louse</name>
    <dbReference type="NCBI Taxonomy" id="121224"/>
    <lineage>
        <taxon>Eukaryota</taxon>
        <taxon>Metazoa</taxon>
        <taxon>Ecdysozoa</taxon>
        <taxon>Arthropoda</taxon>
        <taxon>Hexapoda</taxon>
        <taxon>Insecta</taxon>
        <taxon>Pterygota</taxon>
        <taxon>Neoptera</taxon>
        <taxon>Paraneoptera</taxon>
        <taxon>Psocodea</taxon>
        <taxon>Troctomorpha</taxon>
        <taxon>Phthiraptera</taxon>
        <taxon>Anoplura</taxon>
        <taxon>Pediculidae</taxon>
        <taxon>Pediculus</taxon>
    </lineage>
</organism>
<feature type="region of interest" description="Disordered" evidence="4">
    <location>
        <begin position="166"/>
        <end position="225"/>
    </location>
</feature>
<dbReference type="InParanoid" id="E0VMK2"/>
<feature type="compositionally biased region" description="Low complexity" evidence="4">
    <location>
        <begin position="196"/>
        <end position="206"/>
    </location>
</feature>
<dbReference type="InterPro" id="IPR023796">
    <property type="entry name" value="Serpin_dom"/>
</dbReference>
<dbReference type="SMART" id="SM00093">
    <property type="entry name" value="SERPIN"/>
    <property type="match status" value="1"/>
</dbReference>
<evidence type="ECO:0000256" key="1">
    <source>
        <dbReference type="ARBA" id="ARBA00022690"/>
    </source>
</evidence>
<dbReference type="GeneID" id="8235925"/>
<dbReference type="HOGENOM" id="CLU_251964_0_0_1"/>